<keyword evidence="3" id="KW-1185">Reference proteome</keyword>
<accession>A0A2Z4LV45</accession>
<gene>
    <name evidence="2" type="ORF">HME9304_02815</name>
</gene>
<proteinExistence type="predicted"/>
<dbReference type="Proteomes" id="UP000248536">
    <property type="component" value="Chromosome"/>
</dbReference>
<sequence>MPKSGEQHNPKTIDFLNRFLEKRNPPPVYGKIENTLSKKKVFEDPRKIEEMSGKLFQVYDFPSYLRPTVNQKADGWKLNVLNTYSGSMINLTQYEGIDDYLKQNFSAGRRSKFRTYKKRLEIAFNIEYKTYYGYISKQEYNNLFDALYQMITRRFSQRNLQNHDIGNWEVYKEIAYPLINKKEGVLFVIYHDKKPISISFDILFDKIVYGYLRSYDIDYAKFYLGFIDANRQLEWHFTNGFEIFDLLKGQYDYKSKLTDSSYYFQKHIIYDSKSFAASIQGTLTTIRVKLFYNFIKLLKMFKVHLIYHKLMDYIIQRKLSKYPLTASTKNKEVISCVDIVELEDSKILKPISLENRDFFFLKKHVYDFLYTNKESLDSIKLFELKGESNAFAICGQKKIRKIAFETV</sequence>
<dbReference type="Pfam" id="PF13480">
    <property type="entry name" value="Acetyltransf_6"/>
    <property type="match status" value="1"/>
</dbReference>
<organism evidence="2 3">
    <name type="scientific">Flagellimonas maritima</name>
    <dbReference type="NCBI Taxonomy" id="1383885"/>
    <lineage>
        <taxon>Bacteria</taxon>
        <taxon>Pseudomonadati</taxon>
        <taxon>Bacteroidota</taxon>
        <taxon>Flavobacteriia</taxon>
        <taxon>Flavobacteriales</taxon>
        <taxon>Flavobacteriaceae</taxon>
        <taxon>Flagellimonas</taxon>
    </lineage>
</organism>
<protein>
    <recommendedName>
        <fullName evidence="1">BioF2-like acetyltransferase domain-containing protein</fullName>
    </recommendedName>
</protein>
<dbReference type="AlphaFoldDB" id="A0A2Z4LV45"/>
<name>A0A2Z4LV45_9FLAO</name>
<dbReference type="EMBL" id="CP030104">
    <property type="protein sequence ID" value="AWX45785.1"/>
    <property type="molecule type" value="Genomic_DNA"/>
</dbReference>
<dbReference type="Gene3D" id="3.40.630.30">
    <property type="match status" value="1"/>
</dbReference>
<dbReference type="KEGG" id="spon:HME9304_02815"/>
<evidence type="ECO:0000313" key="2">
    <source>
        <dbReference type="EMBL" id="AWX45785.1"/>
    </source>
</evidence>
<feature type="domain" description="BioF2-like acetyltransferase" evidence="1">
    <location>
        <begin position="142"/>
        <end position="255"/>
    </location>
</feature>
<dbReference type="InterPro" id="IPR038740">
    <property type="entry name" value="BioF2-like_GNAT_dom"/>
</dbReference>
<dbReference type="InterPro" id="IPR016181">
    <property type="entry name" value="Acyl_CoA_acyltransferase"/>
</dbReference>
<evidence type="ECO:0000313" key="3">
    <source>
        <dbReference type="Proteomes" id="UP000248536"/>
    </source>
</evidence>
<reference evidence="2 3" key="1">
    <citation type="submission" date="2018-06" db="EMBL/GenBank/DDBJ databases">
        <title>Spongiibacterium sp. HME9304 Genome sequencing and assembly.</title>
        <authorList>
            <person name="Kang H."/>
            <person name="Kim H."/>
            <person name="Joh K."/>
        </authorList>
    </citation>
    <scope>NUCLEOTIDE SEQUENCE [LARGE SCALE GENOMIC DNA]</scope>
    <source>
        <strain evidence="2 3">HME9304</strain>
    </source>
</reference>
<dbReference type="SUPFAM" id="SSF55729">
    <property type="entry name" value="Acyl-CoA N-acyltransferases (Nat)"/>
    <property type="match status" value="1"/>
</dbReference>
<evidence type="ECO:0000259" key="1">
    <source>
        <dbReference type="Pfam" id="PF13480"/>
    </source>
</evidence>